<dbReference type="Proteomes" id="UP001347796">
    <property type="component" value="Unassembled WGS sequence"/>
</dbReference>
<sequence length="437" mass="51265">MEDSGYRTSFSDQDLKISETCSKLSQPNGIFSLNFNDLKTSPTYSYLQHGFEDEEDFEDFKQELKDFRRLKHEVKEESQKFEIKNLQKNELKRCEISNISKHRDKGVQNSYYDNIGHTDFSGFRELPVSHFPNRTSKSSRDFKRISDAHNRRSRSVDLGETAQLSQELYDTKFSSLARKKLQDDFQDFKLSNLSGLSCRRKREKYNMDPLTFDDHFQEFERVYETIHSRRTSADLEKYHPMDDSDDEDDDEVLSKDKRGGMMRPSSRFSSNSSLNDVFSIDFDEAFSDFFNTDEDFVEFEREFERSRLNRRSRAIHDFKRMSSCDIFSDVKSYCDRNKASAIVEKRPSLPCNVLATEQNFPGLPDKKTRDTSSINMWNSLEDWDYVLNKLKRNSRLFTDGSEFWDTSCQGTSGSSRSDRLSVESCMCRKSKGKFNNT</sequence>
<name>A0AAN8JLG3_PATCE</name>
<reference evidence="2 3" key="1">
    <citation type="submission" date="2024-01" db="EMBL/GenBank/DDBJ databases">
        <title>The genome of the rayed Mediterranean limpet Patella caerulea (Linnaeus, 1758).</title>
        <authorList>
            <person name="Anh-Thu Weber A."/>
            <person name="Halstead-Nussloch G."/>
        </authorList>
    </citation>
    <scope>NUCLEOTIDE SEQUENCE [LARGE SCALE GENOMIC DNA]</scope>
    <source>
        <strain evidence="2">AATW-2023a</strain>
        <tissue evidence="2">Whole specimen</tissue>
    </source>
</reference>
<feature type="region of interest" description="Disordered" evidence="1">
    <location>
        <begin position="234"/>
        <end position="267"/>
    </location>
</feature>
<organism evidence="2 3">
    <name type="scientific">Patella caerulea</name>
    <name type="common">Rayed Mediterranean limpet</name>
    <dbReference type="NCBI Taxonomy" id="87958"/>
    <lineage>
        <taxon>Eukaryota</taxon>
        <taxon>Metazoa</taxon>
        <taxon>Spiralia</taxon>
        <taxon>Lophotrochozoa</taxon>
        <taxon>Mollusca</taxon>
        <taxon>Gastropoda</taxon>
        <taxon>Patellogastropoda</taxon>
        <taxon>Patelloidea</taxon>
        <taxon>Patellidae</taxon>
        <taxon>Patella</taxon>
    </lineage>
</organism>
<comment type="caution">
    <text evidence="2">The sequence shown here is derived from an EMBL/GenBank/DDBJ whole genome shotgun (WGS) entry which is preliminary data.</text>
</comment>
<evidence type="ECO:0000313" key="2">
    <source>
        <dbReference type="EMBL" id="KAK6177500.1"/>
    </source>
</evidence>
<gene>
    <name evidence="2" type="ORF">SNE40_015590</name>
</gene>
<accession>A0AAN8JLG3</accession>
<evidence type="ECO:0000313" key="3">
    <source>
        <dbReference type="Proteomes" id="UP001347796"/>
    </source>
</evidence>
<dbReference type="AlphaFoldDB" id="A0AAN8JLG3"/>
<keyword evidence="3" id="KW-1185">Reference proteome</keyword>
<dbReference type="EMBL" id="JAZGQO010000010">
    <property type="protein sequence ID" value="KAK6177500.1"/>
    <property type="molecule type" value="Genomic_DNA"/>
</dbReference>
<protein>
    <submittedName>
        <fullName evidence="2">Uncharacterized protein</fullName>
    </submittedName>
</protein>
<proteinExistence type="predicted"/>
<evidence type="ECO:0000256" key="1">
    <source>
        <dbReference type="SAM" id="MobiDB-lite"/>
    </source>
</evidence>